<dbReference type="GO" id="GO:0000329">
    <property type="term" value="C:fungal-type vacuole membrane"/>
    <property type="evidence" value="ECO:0007669"/>
    <property type="project" value="TreeGrafter"/>
</dbReference>
<protein>
    <recommendedName>
        <fullName evidence="8">Major facilitator superfamily (MFS) profile domain-containing protein</fullName>
    </recommendedName>
</protein>
<dbReference type="PROSITE" id="PS50850">
    <property type="entry name" value="MFS"/>
    <property type="match status" value="1"/>
</dbReference>
<dbReference type="Pfam" id="PF07690">
    <property type="entry name" value="MFS_1"/>
    <property type="match status" value="1"/>
</dbReference>
<dbReference type="SUPFAM" id="SSF103473">
    <property type="entry name" value="MFS general substrate transporter"/>
    <property type="match status" value="1"/>
</dbReference>
<evidence type="ECO:0000256" key="3">
    <source>
        <dbReference type="ARBA" id="ARBA00022692"/>
    </source>
</evidence>
<accession>A0A1V6T9M7</accession>
<evidence type="ECO:0000256" key="4">
    <source>
        <dbReference type="ARBA" id="ARBA00022989"/>
    </source>
</evidence>
<dbReference type="PANTHER" id="PTHR23501">
    <property type="entry name" value="MAJOR FACILITATOR SUPERFAMILY"/>
    <property type="match status" value="1"/>
</dbReference>
<feature type="transmembrane region" description="Helical" evidence="7">
    <location>
        <begin position="439"/>
        <end position="457"/>
    </location>
</feature>
<keyword evidence="5 7" id="KW-0472">Membrane</keyword>
<organism evidence="9 10">
    <name type="scientific">Penicillium steckii</name>
    <dbReference type="NCBI Taxonomy" id="303698"/>
    <lineage>
        <taxon>Eukaryota</taxon>
        <taxon>Fungi</taxon>
        <taxon>Dikarya</taxon>
        <taxon>Ascomycota</taxon>
        <taxon>Pezizomycotina</taxon>
        <taxon>Eurotiomycetes</taxon>
        <taxon>Eurotiomycetidae</taxon>
        <taxon>Eurotiales</taxon>
        <taxon>Aspergillaceae</taxon>
        <taxon>Penicillium</taxon>
    </lineage>
</organism>
<evidence type="ECO:0000256" key="5">
    <source>
        <dbReference type="ARBA" id="ARBA00023136"/>
    </source>
</evidence>
<name>A0A1V6T9M7_9EURO</name>
<evidence type="ECO:0000256" key="2">
    <source>
        <dbReference type="ARBA" id="ARBA00022448"/>
    </source>
</evidence>
<dbReference type="InterPro" id="IPR011701">
    <property type="entry name" value="MFS"/>
</dbReference>
<keyword evidence="3 7" id="KW-0812">Transmembrane</keyword>
<keyword evidence="4 7" id="KW-1133">Transmembrane helix</keyword>
<evidence type="ECO:0000259" key="8">
    <source>
        <dbReference type="PROSITE" id="PS50850"/>
    </source>
</evidence>
<feature type="transmembrane region" description="Helical" evidence="7">
    <location>
        <begin position="113"/>
        <end position="133"/>
    </location>
</feature>
<dbReference type="AlphaFoldDB" id="A0A1V6T9M7"/>
<dbReference type="OrthoDB" id="3437016at2759"/>
<dbReference type="Proteomes" id="UP000191285">
    <property type="component" value="Unassembled WGS sequence"/>
</dbReference>
<feature type="transmembrane region" description="Helical" evidence="7">
    <location>
        <begin position="342"/>
        <end position="363"/>
    </location>
</feature>
<keyword evidence="2" id="KW-0813">Transport</keyword>
<feature type="transmembrane region" description="Helical" evidence="7">
    <location>
        <begin position="401"/>
        <end position="427"/>
    </location>
</feature>
<dbReference type="PANTHER" id="PTHR23501:SF191">
    <property type="entry name" value="VACUOLAR BASIC AMINO ACID TRANSPORTER 4"/>
    <property type="match status" value="1"/>
</dbReference>
<comment type="caution">
    <text evidence="9">The sequence shown here is derived from an EMBL/GenBank/DDBJ whole genome shotgun (WGS) entry which is preliminary data.</text>
</comment>
<dbReference type="InterPro" id="IPR020846">
    <property type="entry name" value="MFS_dom"/>
</dbReference>
<feature type="transmembrane region" description="Helical" evidence="7">
    <location>
        <begin position="506"/>
        <end position="529"/>
    </location>
</feature>
<sequence>MAVAGTNGTARHSSEQTPLLREDPASIKPTDRQEQAPIEEPSTRELLVILCSIWMGVFLAALDTTIVATLSGPISSSFNSFSLLSWLATSYLISNAACQPLSGRLTDIYSRRWGLVVSNVFFALGNLICGLANTQWTIILGRVVAGMGGGGLLVISTFVTSDLVPLRKRGVWQGVGNICYGAGGGLGGVFGGWINDTLGWRWAFLLQVPFLVVSGILVAWKVNIPVKNSDKSRIKRVDFLGAITLVITMVTLLLGLNTGGNQLPWSHPLVLVSLPLSAAFLGLFVYIEARVATEPIIPIKLLLDRTVASACLTNWFTTMAVFGLLFYLPLYFQIQGMSATAAGVRLIPQAIGTSIGSLTCGFIMRAKGQYMILNYLATALLAISGGLICTLSLSTPAWLPFLYFFLMGTAYGSILTITLVALISAVDHEHHAVVTSASYAFRSTGSTIGITIASAVFQNTLNAGLWSRLGDLEDAAKWIARLRDNLEEIQRLPAAWIPKVLDAYMISLRGVFLALFGLTILGGVTGLAMREHKLHNNLSRR</sequence>
<feature type="transmembrane region" description="Helical" evidence="7">
    <location>
        <begin position="200"/>
        <end position="219"/>
    </location>
</feature>
<feature type="compositionally biased region" description="Polar residues" evidence="6">
    <location>
        <begin position="1"/>
        <end position="17"/>
    </location>
</feature>
<dbReference type="EMBL" id="MLKD01000009">
    <property type="protein sequence ID" value="OQE23077.1"/>
    <property type="molecule type" value="Genomic_DNA"/>
</dbReference>
<dbReference type="GO" id="GO:0012505">
    <property type="term" value="C:endomembrane system"/>
    <property type="evidence" value="ECO:0007669"/>
    <property type="project" value="UniProtKB-SubCell"/>
</dbReference>
<feature type="transmembrane region" description="Helical" evidence="7">
    <location>
        <begin position="307"/>
        <end position="330"/>
    </location>
</feature>
<feature type="transmembrane region" description="Helical" evidence="7">
    <location>
        <begin position="239"/>
        <end position="256"/>
    </location>
</feature>
<evidence type="ECO:0000256" key="7">
    <source>
        <dbReference type="SAM" id="Phobius"/>
    </source>
</evidence>
<feature type="region of interest" description="Disordered" evidence="6">
    <location>
        <begin position="1"/>
        <end position="39"/>
    </location>
</feature>
<evidence type="ECO:0000256" key="1">
    <source>
        <dbReference type="ARBA" id="ARBA00004127"/>
    </source>
</evidence>
<proteinExistence type="predicted"/>
<gene>
    <name evidence="9" type="ORF">PENSTE_c009G09892</name>
</gene>
<feature type="transmembrane region" description="Helical" evidence="7">
    <location>
        <begin position="83"/>
        <end position="101"/>
    </location>
</feature>
<feature type="transmembrane region" description="Helical" evidence="7">
    <location>
        <begin position="46"/>
        <end position="71"/>
    </location>
</feature>
<feature type="transmembrane region" description="Helical" evidence="7">
    <location>
        <begin position="375"/>
        <end position="395"/>
    </location>
</feature>
<feature type="compositionally biased region" description="Basic and acidic residues" evidence="6">
    <location>
        <begin position="20"/>
        <end position="34"/>
    </location>
</feature>
<dbReference type="Gene3D" id="1.20.1250.20">
    <property type="entry name" value="MFS general substrate transporter like domains"/>
    <property type="match status" value="1"/>
</dbReference>
<dbReference type="InterPro" id="IPR036259">
    <property type="entry name" value="MFS_trans_sf"/>
</dbReference>
<evidence type="ECO:0000313" key="9">
    <source>
        <dbReference type="EMBL" id="OQE23077.1"/>
    </source>
</evidence>
<reference evidence="10" key="1">
    <citation type="journal article" date="2017" name="Nat. Microbiol.">
        <title>Global analysis of biosynthetic gene clusters reveals vast potential of secondary metabolite production in Penicillium species.</title>
        <authorList>
            <person name="Nielsen J.C."/>
            <person name="Grijseels S."/>
            <person name="Prigent S."/>
            <person name="Ji B."/>
            <person name="Dainat J."/>
            <person name="Nielsen K.F."/>
            <person name="Frisvad J.C."/>
            <person name="Workman M."/>
            <person name="Nielsen J."/>
        </authorList>
    </citation>
    <scope>NUCLEOTIDE SEQUENCE [LARGE SCALE GENOMIC DNA]</scope>
    <source>
        <strain evidence="10">IBT 24891</strain>
    </source>
</reference>
<comment type="subcellular location">
    <subcellularLocation>
        <location evidence="1">Endomembrane system</location>
        <topology evidence="1">Multi-pass membrane protein</topology>
    </subcellularLocation>
</comment>
<feature type="transmembrane region" description="Helical" evidence="7">
    <location>
        <begin position="139"/>
        <end position="159"/>
    </location>
</feature>
<feature type="transmembrane region" description="Helical" evidence="7">
    <location>
        <begin position="171"/>
        <end position="194"/>
    </location>
</feature>
<evidence type="ECO:0000256" key="6">
    <source>
        <dbReference type="SAM" id="MobiDB-lite"/>
    </source>
</evidence>
<dbReference type="GO" id="GO:0015174">
    <property type="term" value="F:basic amino acid transmembrane transporter activity"/>
    <property type="evidence" value="ECO:0007669"/>
    <property type="project" value="TreeGrafter"/>
</dbReference>
<feature type="transmembrane region" description="Helical" evidence="7">
    <location>
        <begin position="268"/>
        <end position="287"/>
    </location>
</feature>
<keyword evidence="10" id="KW-1185">Reference proteome</keyword>
<evidence type="ECO:0000313" key="10">
    <source>
        <dbReference type="Proteomes" id="UP000191285"/>
    </source>
</evidence>
<feature type="domain" description="Major facilitator superfamily (MFS) profile" evidence="8">
    <location>
        <begin position="49"/>
        <end position="534"/>
    </location>
</feature>